<dbReference type="STRING" id="28573.A0A0U1LVZ4"/>
<accession>A0A0U1LVZ4</accession>
<reference evidence="3 4" key="1">
    <citation type="submission" date="2015-04" db="EMBL/GenBank/DDBJ databases">
        <authorList>
            <person name="Syromyatnikov M.Y."/>
            <person name="Popov V.N."/>
        </authorList>
    </citation>
    <scope>NUCLEOTIDE SEQUENCE [LARGE SCALE GENOMIC DNA]</scope>
    <source>
        <strain evidence="3">WF-38-12</strain>
    </source>
</reference>
<feature type="region of interest" description="Disordered" evidence="1">
    <location>
        <begin position="310"/>
        <end position="349"/>
    </location>
</feature>
<dbReference type="GO" id="GO:0005682">
    <property type="term" value="C:U5 snRNP"/>
    <property type="evidence" value="ECO:0007669"/>
    <property type="project" value="InterPro"/>
</dbReference>
<dbReference type="EMBL" id="CVMT01000003">
    <property type="protein sequence ID" value="CRG86740.1"/>
    <property type="molecule type" value="Genomic_DNA"/>
</dbReference>
<feature type="compositionally biased region" description="Basic residues" evidence="1">
    <location>
        <begin position="310"/>
        <end position="327"/>
    </location>
</feature>
<feature type="region of interest" description="Disordered" evidence="1">
    <location>
        <begin position="1"/>
        <end position="208"/>
    </location>
</feature>
<dbReference type="Pfam" id="PF02213">
    <property type="entry name" value="GYF"/>
    <property type="match status" value="1"/>
</dbReference>
<dbReference type="InterPro" id="IPR039905">
    <property type="entry name" value="CD2BP2/Lin1"/>
</dbReference>
<gene>
    <name evidence="3" type="ORF">PISL3812_03751</name>
</gene>
<feature type="compositionally biased region" description="Acidic residues" evidence="1">
    <location>
        <begin position="176"/>
        <end position="187"/>
    </location>
</feature>
<dbReference type="SMART" id="SM00444">
    <property type="entry name" value="GYF"/>
    <property type="match status" value="1"/>
</dbReference>
<feature type="region of interest" description="Disordered" evidence="1">
    <location>
        <begin position="256"/>
        <end position="276"/>
    </location>
</feature>
<feature type="domain" description="GYF" evidence="2">
    <location>
        <begin position="412"/>
        <end position="469"/>
    </location>
</feature>
<evidence type="ECO:0000259" key="2">
    <source>
        <dbReference type="PROSITE" id="PS50829"/>
    </source>
</evidence>
<dbReference type="SUPFAM" id="SSF55277">
    <property type="entry name" value="GYF domain"/>
    <property type="match status" value="1"/>
</dbReference>
<dbReference type="InterPro" id="IPR003169">
    <property type="entry name" value="GYF"/>
</dbReference>
<feature type="compositionally biased region" description="Basic and acidic residues" evidence="1">
    <location>
        <begin position="158"/>
        <end position="175"/>
    </location>
</feature>
<feature type="compositionally biased region" description="Basic and acidic residues" evidence="1">
    <location>
        <begin position="9"/>
        <end position="22"/>
    </location>
</feature>
<evidence type="ECO:0000313" key="4">
    <source>
        <dbReference type="Proteomes" id="UP000054383"/>
    </source>
</evidence>
<name>A0A0U1LVZ4_TALIS</name>
<feature type="compositionally biased region" description="Acidic residues" evidence="1">
    <location>
        <begin position="46"/>
        <end position="57"/>
    </location>
</feature>
<proteinExistence type="predicted"/>
<dbReference type="OMA" id="GENTNFY"/>
<keyword evidence="4" id="KW-1185">Reference proteome</keyword>
<evidence type="ECO:0000313" key="3">
    <source>
        <dbReference type="EMBL" id="CRG86740.1"/>
    </source>
</evidence>
<dbReference type="PROSITE" id="PS50829">
    <property type="entry name" value="GYF"/>
    <property type="match status" value="1"/>
</dbReference>
<sequence length="469" mass="53067">MSRSFRPKRAGEDYSRTHHGLEEEADGPSSKKARFDLRNPSALAPDELEDDAVLDADEIGRRGQGVRRNAVNLDGYQSDSDNEGYDVRAEARARAKKQQQEDEDEDMFADLKDDDDENGAAEPLDEDEAYRQNKKTVHFMKNEQIEGQVESSRGGRAVRVDLSDRLNESKLRAEEAESESESEVDDEERARVDTEIDEEVGAGGKKTHAPLIDAFNMRTEQEEGRFDDQGNYIRKAVDPDAIHDTWLDGLSKKDIRRAREAADKRETERREKDKENDSLLTGDLLGTLISHLQRGETVLEALARLGKGLRKKPKWQSKQKNKNKKAKNGLDNGEPANDVEMTEENPEELARKQAIEKVTGAADLLLTRGQTDIYDSEREILTRQFLRETGEEWVDPPKVEETQAPEAALGVSNTWEYRWSDARDGGETHGPYDSAMMQSWSDAGYFGEGVEFRRVGDSQHSWSRVTTFS</sequence>
<dbReference type="OrthoDB" id="331341at2759"/>
<dbReference type="PANTHER" id="PTHR13138">
    <property type="entry name" value="PROTEIN LIN1"/>
    <property type="match status" value="1"/>
</dbReference>
<dbReference type="Gene3D" id="3.30.1490.40">
    <property type="match status" value="1"/>
</dbReference>
<dbReference type="InterPro" id="IPR035445">
    <property type="entry name" value="GYF-like_dom_sf"/>
</dbReference>
<organism evidence="3 4">
    <name type="scientific">Talaromyces islandicus</name>
    <name type="common">Penicillium islandicum</name>
    <dbReference type="NCBI Taxonomy" id="28573"/>
    <lineage>
        <taxon>Eukaryota</taxon>
        <taxon>Fungi</taxon>
        <taxon>Dikarya</taxon>
        <taxon>Ascomycota</taxon>
        <taxon>Pezizomycotina</taxon>
        <taxon>Eurotiomycetes</taxon>
        <taxon>Eurotiomycetidae</taxon>
        <taxon>Eurotiales</taxon>
        <taxon>Trichocomaceae</taxon>
        <taxon>Talaromyces</taxon>
        <taxon>Talaromyces sect. Islandici</taxon>
    </lineage>
</organism>
<protein>
    <recommendedName>
        <fullName evidence="2">GYF domain-containing protein</fullName>
    </recommendedName>
</protein>
<feature type="compositionally biased region" description="Acidic residues" evidence="1">
    <location>
        <begin position="101"/>
        <end position="128"/>
    </location>
</feature>
<dbReference type="AlphaFoldDB" id="A0A0U1LVZ4"/>
<dbReference type="PANTHER" id="PTHR13138:SF3">
    <property type="entry name" value="CD2 ANTIGEN CYTOPLASMIC TAIL-BINDING PROTEIN 2"/>
    <property type="match status" value="1"/>
</dbReference>
<evidence type="ECO:0000256" key="1">
    <source>
        <dbReference type="SAM" id="MobiDB-lite"/>
    </source>
</evidence>
<dbReference type="Proteomes" id="UP000054383">
    <property type="component" value="Unassembled WGS sequence"/>
</dbReference>